<dbReference type="PANTHER" id="PTHR35307">
    <property type="entry name" value="PROTEIN, PUTATIVE-RELATED"/>
    <property type="match status" value="1"/>
</dbReference>
<evidence type="ECO:0000313" key="2">
    <source>
        <dbReference type="EMBL" id="CAI9753949.1"/>
    </source>
</evidence>
<feature type="transmembrane region" description="Helical" evidence="1">
    <location>
        <begin position="82"/>
        <end position="104"/>
    </location>
</feature>
<organism evidence="2 3">
    <name type="scientific">Fraxinus pennsylvanica</name>
    <dbReference type="NCBI Taxonomy" id="56036"/>
    <lineage>
        <taxon>Eukaryota</taxon>
        <taxon>Viridiplantae</taxon>
        <taxon>Streptophyta</taxon>
        <taxon>Embryophyta</taxon>
        <taxon>Tracheophyta</taxon>
        <taxon>Spermatophyta</taxon>
        <taxon>Magnoliopsida</taxon>
        <taxon>eudicotyledons</taxon>
        <taxon>Gunneridae</taxon>
        <taxon>Pentapetalae</taxon>
        <taxon>asterids</taxon>
        <taxon>lamiids</taxon>
        <taxon>Lamiales</taxon>
        <taxon>Oleaceae</taxon>
        <taxon>Oleeae</taxon>
        <taxon>Fraxinus</taxon>
    </lineage>
</organism>
<dbReference type="PANTHER" id="PTHR35307:SF3">
    <property type="entry name" value="DUF4220 DOMAIN-CONTAINING PROTEIN"/>
    <property type="match status" value="1"/>
</dbReference>
<evidence type="ECO:0000256" key="1">
    <source>
        <dbReference type="SAM" id="Phobius"/>
    </source>
</evidence>
<feature type="transmembrane region" description="Helical" evidence="1">
    <location>
        <begin position="6"/>
        <end position="26"/>
    </location>
</feature>
<gene>
    <name evidence="2" type="ORF">FPE_LOCUS1380</name>
</gene>
<dbReference type="AlphaFoldDB" id="A0AAD1YPA2"/>
<feature type="transmembrane region" description="Helical" evidence="1">
    <location>
        <begin position="130"/>
        <end position="151"/>
    </location>
</feature>
<sequence>MYAEEIIASFSILLLLVMLSASAIMVPTAKRHLEMKYQEMLKRASEEELEQSVEFEKITTDKLRAMIRKYWVMAETSSPQFVIARSVTCSTSGVICLLIAFILAEAQARMAIKGRTFSETASNYGSSTSWILLAQSAGVIVGTIAPAFRWLTAVNFAYSEKGQLSFKNAFIIETYWTQMLVDWKESSLQLEIRDRKRRKVLHDAKGLILNFVIRVQTLIVLSCKLVQLISVCFVGRIIFCFHCITRLKNNFTSSIHQFSESESGVNTEQDLIDYVLLLEGQVAQPPRTLKNICNKVDKVIEMGKKQQPKKLENLLLKIDNFSSLTEIYDYQVPSQHSQEPPNCWSLDLVIFTTIAIALPNIPIQSTNWLLTRVNKGQIYVKHIEKILDGNGVRLNIRNAADAMWVDVELYKKWQHKDLNEMSRKGRNSKEVLQKLSDLAEKTVMEFKTNAKDCRIKNPLNWPVKVISANSMYKITRAILQLHEGEDPLTDEGLFNQLSTTIADVLAACLTNLTRIITMKCHQNSIEEREKSVYKAALLLGETEEILRILQQRKEQSSNLKTQHILKKSMEIRIS</sequence>
<keyword evidence="1" id="KW-0812">Transmembrane</keyword>
<keyword evidence="3" id="KW-1185">Reference proteome</keyword>
<dbReference type="EMBL" id="OU503036">
    <property type="protein sequence ID" value="CAI9753949.1"/>
    <property type="molecule type" value="Genomic_DNA"/>
</dbReference>
<accession>A0AAD1YPA2</accession>
<proteinExistence type="predicted"/>
<keyword evidence="1" id="KW-0472">Membrane</keyword>
<reference evidence="2" key="1">
    <citation type="submission" date="2023-05" db="EMBL/GenBank/DDBJ databases">
        <authorList>
            <person name="Huff M."/>
        </authorList>
    </citation>
    <scope>NUCLEOTIDE SEQUENCE</scope>
</reference>
<name>A0AAD1YPA2_9LAMI</name>
<keyword evidence="1" id="KW-1133">Transmembrane helix</keyword>
<dbReference type="Proteomes" id="UP000834106">
    <property type="component" value="Chromosome 1"/>
</dbReference>
<protein>
    <submittedName>
        <fullName evidence="2">Uncharacterized protein</fullName>
    </submittedName>
</protein>
<evidence type="ECO:0000313" key="3">
    <source>
        <dbReference type="Proteomes" id="UP000834106"/>
    </source>
</evidence>